<evidence type="ECO:0000313" key="1">
    <source>
        <dbReference type="EMBL" id="CAE6770394.1"/>
    </source>
</evidence>
<proteinExistence type="predicted"/>
<dbReference type="EMBL" id="CAJNBJ010000017">
    <property type="protein sequence ID" value="CAE6770394.1"/>
    <property type="molecule type" value="Genomic_DNA"/>
</dbReference>
<gene>
    <name evidence="1" type="ORF">NSPZN2_40254</name>
</gene>
<keyword evidence="2" id="KW-1185">Reference proteome</keyword>
<sequence length="107" mass="12084">MSRRNPFFMRIIWSLLAVWLFFGSVAFVEQINSLLETSDQDEQALSQLVFTLKPDVPTLQKQLTSSVIATVMVAPSLTLTTDLSQSVSIPAQDFALRPHQRVSVYRI</sequence>
<dbReference type="Proteomes" id="UP000675880">
    <property type="component" value="Unassembled WGS sequence"/>
</dbReference>
<organism evidence="1 2">
    <name type="scientific">Nitrospira defluvii</name>
    <dbReference type="NCBI Taxonomy" id="330214"/>
    <lineage>
        <taxon>Bacteria</taxon>
        <taxon>Pseudomonadati</taxon>
        <taxon>Nitrospirota</taxon>
        <taxon>Nitrospiria</taxon>
        <taxon>Nitrospirales</taxon>
        <taxon>Nitrospiraceae</taxon>
        <taxon>Nitrospira</taxon>
    </lineage>
</organism>
<comment type="caution">
    <text evidence="1">The sequence shown here is derived from an EMBL/GenBank/DDBJ whole genome shotgun (WGS) entry which is preliminary data.</text>
</comment>
<accession>A0ABN7LWY2</accession>
<name>A0ABN7LWY2_9BACT</name>
<evidence type="ECO:0000313" key="2">
    <source>
        <dbReference type="Proteomes" id="UP000675880"/>
    </source>
</evidence>
<reference evidence="1 2" key="1">
    <citation type="submission" date="2021-02" db="EMBL/GenBank/DDBJ databases">
        <authorList>
            <person name="Han P."/>
        </authorList>
    </citation>
    <scope>NUCLEOTIDE SEQUENCE [LARGE SCALE GENOMIC DNA]</scope>
    <source>
        <strain evidence="1">Candidatus Nitrospira sp. ZN2</strain>
    </source>
</reference>
<protein>
    <submittedName>
        <fullName evidence="1">Uncharacterized protein</fullName>
    </submittedName>
</protein>